<gene>
    <name evidence="3" type="ORF">ICN82_12625</name>
</gene>
<feature type="compositionally biased region" description="Low complexity" evidence="2">
    <location>
        <begin position="303"/>
        <end position="314"/>
    </location>
</feature>
<sequence length="598" mass="65293">MATATAKRRTSRSKSRVSGTSRKVIFVLGSGPEAQATLSGVLTRLGAKEAEAPFPQGEAQAETGLEPPPPVQEDGPPVAPLADALGTALGKSRIALVAVPRAAALLPAMLSAAETCGRTPLLAVALGAGDGDQLDAVLRIEQLSRGVPRVFVPVDALGGRLPDMVAQIGRRFDLRWPKSAKSAAPQIAAFLAERRPAGEGDPASMPSGYARALDIFEQWLEHGEEFATVNELTAIRPEPETDLTPPAEITPELVTDGAAEALQQKLAELEAELARSRAAEAEARSEARAHAEEARLHAEEASALRGKAAAEAAASQETMQALHAEIEKLEMRYAETRDAKQAALDEAATLRSALAQREHERDDLRRELSGDAEHRQELEQKLAEALRNAERAEEKLARTSRLLTGMSRDAAAQLKRRLAQAQNPAPDPTVALAARLEERDRQIDTAREELSQVTRELERLREDAELGQGERNQLKSTLRRRETELVEQIAQRRALQAELAAAQGEADRIRSQIAAGQDEQAHLSEALDKARDEIEQVKARMAAEMENLERRRAEQHAHAEEQRLMLENWIHEMEASTSWRATRPLRSIISALRPPPKE</sequence>
<evidence type="ECO:0000256" key="2">
    <source>
        <dbReference type="SAM" id="MobiDB-lite"/>
    </source>
</evidence>
<name>A0A8J6YWI6_9RHOB</name>
<feature type="region of interest" description="Disordered" evidence="2">
    <location>
        <begin position="277"/>
        <end position="316"/>
    </location>
</feature>
<feature type="compositionally biased region" description="Basic and acidic residues" evidence="2">
    <location>
        <begin position="277"/>
        <end position="302"/>
    </location>
</feature>
<dbReference type="AlphaFoldDB" id="A0A8J6YWI6"/>
<organism evidence="3 4">
    <name type="scientific">Mangrovicoccus algicola</name>
    <dbReference type="NCBI Taxonomy" id="2771008"/>
    <lineage>
        <taxon>Bacteria</taxon>
        <taxon>Pseudomonadati</taxon>
        <taxon>Pseudomonadota</taxon>
        <taxon>Alphaproteobacteria</taxon>
        <taxon>Rhodobacterales</taxon>
        <taxon>Paracoccaceae</taxon>
        <taxon>Mangrovicoccus</taxon>
    </lineage>
</organism>
<keyword evidence="4" id="KW-1185">Reference proteome</keyword>
<evidence type="ECO:0000256" key="1">
    <source>
        <dbReference type="SAM" id="Coils"/>
    </source>
</evidence>
<accession>A0A8J6YWI6</accession>
<evidence type="ECO:0000313" key="4">
    <source>
        <dbReference type="Proteomes" id="UP000609121"/>
    </source>
</evidence>
<evidence type="ECO:0000313" key="3">
    <source>
        <dbReference type="EMBL" id="MBE3639047.1"/>
    </source>
</evidence>
<dbReference type="RefSeq" id="WP_193183308.1">
    <property type="nucleotide sequence ID" value="NZ_JACVXA010000037.1"/>
</dbReference>
<dbReference type="Proteomes" id="UP000609121">
    <property type="component" value="Unassembled WGS sequence"/>
</dbReference>
<proteinExistence type="predicted"/>
<keyword evidence="1" id="KW-0175">Coiled coil</keyword>
<dbReference type="EMBL" id="JACVXA010000037">
    <property type="protein sequence ID" value="MBE3639047.1"/>
    <property type="molecule type" value="Genomic_DNA"/>
</dbReference>
<comment type="caution">
    <text evidence="3">The sequence shown here is derived from an EMBL/GenBank/DDBJ whole genome shotgun (WGS) entry which is preliminary data.</text>
</comment>
<protein>
    <submittedName>
        <fullName evidence="3">Uncharacterized protein</fullName>
    </submittedName>
</protein>
<feature type="coiled-coil region" evidence="1">
    <location>
        <begin position="436"/>
        <end position="565"/>
    </location>
</feature>
<reference evidence="3" key="1">
    <citation type="submission" date="2020-09" db="EMBL/GenBank/DDBJ databases">
        <title>A novel bacterium of genus Mangrovicoccus, isolated from South China Sea.</title>
        <authorList>
            <person name="Huang H."/>
            <person name="Mo K."/>
            <person name="Hu Y."/>
        </authorList>
    </citation>
    <scope>NUCLEOTIDE SEQUENCE</scope>
    <source>
        <strain evidence="3">HB182678</strain>
    </source>
</reference>